<dbReference type="InterPro" id="IPR013022">
    <property type="entry name" value="Xyl_isomerase-like_TIM-brl"/>
</dbReference>
<dbReference type="Pfam" id="PF01261">
    <property type="entry name" value="AP_endonuc_2"/>
    <property type="match status" value="1"/>
</dbReference>
<dbReference type="EMBL" id="QVLS01000006">
    <property type="protein sequence ID" value="RFP78811.1"/>
    <property type="molecule type" value="Genomic_DNA"/>
</dbReference>
<dbReference type="AlphaFoldDB" id="A0A372EJH4"/>
<dbReference type="InterPro" id="IPR036237">
    <property type="entry name" value="Xyl_isomerase-like_sf"/>
</dbReference>
<organism evidence="2 3">
    <name type="scientific">Hydrogenophaga borbori</name>
    <dbReference type="NCBI Taxonomy" id="2294117"/>
    <lineage>
        <taxon>Bacteria</taxon>
        <taxon>Pseudomonadati</taxon>
        <taxon>Pseudomonadota</taxon>
        <taxon>Betaproteobacteria</taxon>
        <taxon>Burkholderiales</taxon>
        <taxon>Comamonadaceae</taxon>
        <taxon>Hydrogenophaga</taxon>
    </lineage>
</organism>
<protein>
    <submittedName>
        <fullName evidence="2">Sugar phosphate isomerase/epimerase</fullName>
    </submittedName>
</protein>
<sequence length="275" mass="29301">MRLALCNEVLAPWPFARQCEWAAALGYQGLELAPFTLGEAAWRLPASERTALRRAASDAGIRVSGLHWLLRQPEGLSITSPDPAVRARTLQVLRGLVDLCAELGGEVLVHGSPAQRRLTPGDEAGARARATEVFATVAEHAQAAGVTYCIEALAPPEADFIHTLADAAALVRALDRPALRTMLDCCAAARAEAEPVHGLLARWLPSGLLAHVQVNDPNGRGPGQGALRFADILRALRRHGYAGWVAVEPFDHHPDGPAAAARAIGYLRGLLEALD</sequence>
<proteinExistence type="predicted"/>
<gene>
    <name evidence="2" type="ORF">DY262_12050</name>
</gene>
<accession>A0A372EJH4</accession>
<dbReference type="GO" id="GO:0016853">
    <property type="term" value="F:isomerase activity"/>
    <property type="evidence" value="ECO:0007669"/>
    <property type="project" value="UniProtKB-KW"/>
</dbReference>
<keyword evidence="3" id="KW-1185">Reference proteome</keyword>
<name>A0A372EJH4_9BURK</name>
<dbReference type="PANTHER" id="PTHR12110">
    <property type="entry name" value="HYDROXYPYRUVATE ISOMERASE"/>
    <property type="match status" value="1"/>
</dbReference>
<dbReference type="PANTHER" id="PTHR12110:SF21">
    <property type="entry name" value="XYLOSE ISOMERASE-LIKE TIM BARREL DOMAIN-CONTAINING PROTEIN"/>
    <property type="match status" value="1"/>
</dbReference>
<dbReference type="SUPFAM" id="SSF51658">
    <property type="entry name" value="Xylose isomerase-like"/>
    <property type="match status" value="1"/>
</dbReference>
<evidence type="ECO:0000313" key="3">
    <source>
        <dbReference type="Proteomes" id="UP000261931"/>
    </source>
</evidence>
<feature type="domain" description="Xylose isomerase-like TIM barrel" evidence="1">
    <location>
        <begin position="20"/>
        <end position="268"/>
    </location>
</feature>
<dbReference type="Proteomes" id="UP000261931">
    <property type="component" value="Unassembled WGS sequence"/>
</dbReference>
<dbReference type="RefSeq" id="WP_116959170.1">
    <property type="nucleotide sequence ID" value="NZ_QVLS01000006.1"/>
</dbReference>
<comment type="caution">
    <text evidence="2">The sequence shown here is derived from an EMBL/GenBank/DDBJ whole genome shotgun (WGS) entry which is preliminary data.</text>
</comment>
<dbReference type="InterPro" id="IPR050312">
    <property type="entry name" value="IolE/XylAMocC-like"/>
</dbReference>
<evidence type="ECO:0000313" key="2">
    <source>
        <dbReference type="EMBL" id="RFP78811.1"/>
    </source>
</evidence>
<evidence type="ECO:0000259" key="1">
    <source>
        <dbReference type="Pfam" id="PF01261"/>
    </source>
</evidence>
<reference evidence="2 3" key="1">
    <citation type="submission" date="2018-08" db="EMBL/GenBank/DDBJ databases">
        <title>Hydrogenophaga sp. LA-38 isolated from sludge.</title>
        <authorList>
            <person name="Im W.-T."/>
        </authorList>
    </citation>
    <scope>NUCLEOTIDE SEQUENCE [LARGE SCALE GENOMIC DNA]</scope>
    <source>
        <strain evidence="2 3">LA-38</strain>
    </source>
</reference>
<keyword evidence="2" id="KW-0413">Isomerase</keyword>
<dbReference type="Gene3D" id="3.20.20.150">
    <property type="entry name" value="Divalent-metal-dependent TIM barrel enzymes"/>
    <property type="match status" value="1"/>
</dbReference>